<dbReference type="PANTHER" id="PTHR25462:SF296">
    <property type="entry name" value="MEIOTIC P26, ISOFORM F"/>
    <property type="match status" value="1"/>
</dbReference>
<feature type="region of interest" description="Disordered" evidence="2">
    <location>
        <begin position="1"/>
        <end position="99"/>
    </location>
</feature>
<feature type="compositionally biased region" description="Polar residues" evidence="2">
    <location>
        <begin position="24"/>
        <end position="37"/>
    </location>
</feature>
<dbReference type="EMBL" id="CP111014">
    <property type="protein sequence ID" value="WAQ99201.1"/>
    <property type="molecule type" value="Genomic_DNA"/>
</dbReference>
<dbReference type="CDD" id="cd19756">
    <property type="entry name" value="Bbox2"/>
    <property type="match status" value="1"/>
</dbReference>
<evidence type="ECO:0000256" key="1">
    <source>
        <dbReference type="PROSITE-ProRule" id="PRU00024"/>
    </source>
</evidence>
<dbReference type="InterPro" id="IPR047153">
    <property type="entry name" value="TRIM45/56/19-like"/>
</dbReference>
<organism evidence="4 5">
    <name type="scientific">Mya arenaria</name>
    <name type="common">Soft-shell clam</name>
    <dbReference type="NCBI Taxonomy" id="6604"/>
    <lineage>
        <taxon>Eukaryota</taxon>
        <taxon>Metazoa</taxon>
        <taxon>Spiralia</taxon>
        <taxon>Lophotrochozoa</taxon>
        <taxon>Mollusca</taxon>
        <taxon>Bivalvia</taxon>
        <taxon>Autobranchia</taxon>
        <taxon>Heteroconchia</taxon>
        <taxon>Euheterodonta</taxon>
        <taxon>Imparidentia</taxon>
        <taxon>Neoheterodontei</taxon>
        <taxon>Myida</taxon>
        <taxon>Myoidea</taxon>
        <taxon>Myidae</taxon>
        <taxon>Mya</taxon>
    </lineage>
</organism>
<reference evidence="4" key="1">
    <citation type="submission" date="2022-11" db="EMBL/GenBank/DDBJ databases">
        <title>Centuries of genome instability and evolution in soft-shell clam transmissible cancer (bioRxiv).</title>
        <authorList>
            <person name="Hart S.F.M."/>
            <person name="Yonemitsu M.A."/>
            <person name="Giersch R.M."/>
            <person name="Beal B.F."/>
            <person name="Arriagada G."/>
            <person name="Davis B.W."/>
            <person name="Ostrander E.A."/>
            <person name="Goff S.P."/>
            <person name="Metzger M.J."/>
        </authorList>
    </citation>
    <scope>NUCLEOTIDE SEQUENCE</scope>
    <source>
        <strain evidence="4">MELC-2E11</strain>
        <tissue evidence="4">Siphon/mantle</tissue>
    </source>
</reference>
<dbReference type="Gene3D" id="3.30.160.60">
    <property type="entry name" value="Classic Zinc Finger"/>
    <property type="match status" value="1"/>
</dbReference>
<dbReference type="SMART" id="SM00336">
    <property type="entry name" value="BBOX"/>
    <property type="match status" value="2"/>
</dbReference>
<dbReference type="InterPro" id="IPR000315">
    <property type="entry name" value="Znf_B-box"/>
</dbReference>
<sequence>MAEASNGDLVKTNSESPNGAAGAQASSTDVSLATTEEMSIHLSPREPSKVLSPRATKPTGKTVSMTSRGKAAAMGRSASFKTSSAAKPRGQAARGEGGKEKCDMCDEFKSMRARCLSCQASMCSTCIDHHRKMRICADHELQNWEKYQLQIAPSGPPPLPDAKQRCKTHRDEKLQFYCKACLKPLCINCKLTKHEGHKTRDLWEEIAEQRDDLPFKLSQMRASFLPLLKQQLKELEDHTGTLSYNVKGTIENIEKRTKVMKDEIDRTSTRLVQTLRSKEKREGSKIDTRKQALNGYVKNINTALTSGERILLQGDDFEVMELYQNILNMMKQINDILKRKQGKTKYVFQDGQLNPSQLTTMFGNYLERGPKVEKLKSAKTRKSRASKQTTPSLQMVPEVHPMLLNTFTCKMIPGNKVSAIAPINDKEAWICFGWTTNEIYLYNKNGYRLNRLLFKHPVDDITVDHNGNLIVSTFTGSVVRMVDKKLQVRDFFQCPLRCRGLTVSGTGEIIVCGVDMCTAIPPPSKCTIFKFTARGNKTGHLDGDRAKRIPVHPYRVAENIDGSIAITDWVSDKEGRVVVFGHDGKVRMVYYGNNNERRHFLPYGICTDKYGHIIVSDIMGQEVHLLDVKGHFICVLLSKEDLDNERPYSLAVDHMGTLWVGNERAQIKIFRYLVNHSHIVGPFPLVPETNWDQDWERPGVDLSPRTFRKQYPGGVRTRWNLGEPRRPPPRVYKDVPDYWKWKHDQAY</sequence>
<keyword evidence="1" id="KW-0862">Zinc</keyword>
<dbReference type="SUPFAM" id="SSF57845">
    <property type="entry name" value="B-box zinc-binding domain"/>
    <property type="match status" value="1"/>
</dbReference>
<dbReference type="Proteomes" id="UP001164746">
    <property type="component" value="Chromosome 3"/>
</dbReference>
<dbReference type="SUPFAM" id="SSF101898">
    <property type="entry name" value="NHL repeat"/>
    <property type="match status" value="1"/>
</dbReference>
<protein>
    <submittedName>
        <fullName evidence="4">LIN41-like protein</fullName>
    </submittedName>
</protein>
<evidence type="ECO:0000256" key="2">
    <source>
        <dbReference type="SAM" id="MobiDB-lite"/>
    </source>
</evidence>
<dbReference type="PANTHER" id="PTHR25462">
    <property type="entry name" value="BONUS, ISOFORM C-RELATED"/>
    <property type="match status" value="1"/>
</dbReference>
<dbReference type="InterPro" id="IPR011042">
    <property type="entry name" value="6-blade_b-propeller_TolB-like"/>
</dbReference>
<evidence type="ECO:0000313" key="5">
    <source>
        <dbReference type="Proteomes" id="UP001164746"/>
    </source>
</evidence>
<dbReference type="Gene3D" id="2.120.10.30">
    <property type="entry name" value="TolB, C-terminal domain"/>
    <property type="match status" value="1"/>
</dbReference>
<evidence type="ECO:0000313" key="4">
    <source>
        <dbReference type="EMBL" id="WAQ99201.1"/>
    </source>
</evidence>
<proteinExistence type="predicted"/>
<dbReference type="PROSITE" id="PS50119">
    <property type="entry name" value="ZF_BBOX"/>
    <property type="match status" value="1"/>
</dbReference>
<gene>
    <name evidence="4" type="ORF">MAR_023574</name>
</gene>
<keyword evidence="5" id="KW-1185">Reference proteome</keyword>
<feature type="domain" description="B box-type" evidence="3">
    <location>
        <begin position="161"/>
        <end position="202"/>
    </location>
</feature>
<dbReference type="Pfam" id="PF00643">
    <property type="entry name" value="zf-B_box"/>
    <property type="match status" value="1"/>
</dbReference>
<keyword evidence="1" id="KW-0479">Metal-binding</keyword>
<dbReference type="Gene3D" id="4.10.830.40">
    <property type="match status" value="1"/>
</dbReference>
<name>A0ABY7DRH7_MYAAR</name>
<keyword evidence="1" id="KW-0863">Zinc-finger</keyword>
<accession>A0ABY7DRH7</accession>
<evidence type="ECO:0000259" key="3">
    <source>
        <dbReference type="PROSITE" id="PS50119"/>
    </source>
</evidence>